<evidence type="ECO:0000256" key="6">
    <source>
        <dbReference type="ARBA" id="ARBA00023196"/>
    </source>
</evidence>
<dbReference type="GeneID" id="65548315"/>
<protein>
    <recommendedName>
        <fullName evidence="8">ATP synthase subunit delta</fullName>
    </recommendedName>
    <alternativeName>
        <fullName evidence="8">ATP synthase F(1) sector subunit delta</fullName>
    </alternativeName>
    <alternativeName>
        <fullName evidence="8">F-type ATPase subunit delta</fullName>
        <shortName evidence="8">F-ATPase subunit delta</shortName>
    </alternativeName>
</protein>
<dbReference type="InterPro" id="IPR000711">
    <property type="entry name" value="ATPase_OSCP/dsu"/>
</dbReference>
<keyword evidence="3 8" id="KW-0375">Hydrogen ion transport</keyword>
<evidence type="ECO:0000313" key="12">
    <source>
        <dbReference type="Proteomes" id="UP001196379"/>
    </source>
</evidence>
<keyword evidence="5 8" id="KW-0472">Membrane</keyword>
<evidence type="ECO:0000256" key="8">
    <source>
        <dbReference type="HAMAP-Rule" id="MF_01416"/>
    </source>
</evidence>
<sequence>MSELTTVARPYAKAAFDFALEQGQLDKWQEMLQFSALVAENDEVTDFISSSLAPSKIAEMFIAICAEQLDQYGQNFIRIMAENKRLSALPSVLNAFLEFRSDYESTKEVEVVSATELSEAQKTKIATAMEKRLDCKVRLVSRVDSSLLAGVIIRYDDTVIDGSSRGQLNRLATELCL</sequence>
<dbReference type="EMBL" id="JABULY010000009">
    <property type="protein sequence ID" value="MBV6532318.1"/>
    <property type="molecule type" value="Genomic_DNA"/>
</dbReference>
<reference evidence="10 12" key="1">
    <citation type="journal article" date="2021" name="Mol. Ecol.">
        <title>Polar bear-adapted Ursidibacter maritimus are remarkably conserved after generations in captivity.</title>
        <authorList>
            <person name="Espinosa-Gongora C."/>
            <person name="Hansen M.J."/>
            <person name="Bertelsen M.F."/>
            <person name="Bojesen A.M."/>
        </authorList>
    </citation>
    <scope>NUCLEOTIDE SEQUENCE</scope>
    <source>
        <strain evidence="10">Pb43105x</strain>
        <strain evidence="9 12">Pb43106</strain>
    </source>
</reference>
<evidence type="ECO:0000256" key="2">
    <source>
        <dbReference type="ARBA" id="ARBA00022448"/>
    </source>
</evidence>
<keyword evidence="12" id="KW-1185">Reference proteome</keyword>
<name>A0A949T5J4_9PAST</name>
<dbReference type="Gene3D" id="1.10.520.20">
    <property type="entry name" value="N-terminal domain of the delta subunit of the F1F0-ATP synthase"/>
    <property type="match status" value="1"/>
</dbReference>
<organism evidence="10 11">
    <name type="scientific">Ursidibacter maritimus</name>
    <dbReference type="NCBI Taxonomy" id="1331689"/>
    <lineage>
        <taxon>Bacteria</taxon>
        <taxon>Pseudomonadati</taxon>
        <taxon>Pseudomonadota</taxon>
        <taxon>Gammaproteobacteria</taxon>
        <taxon>Pasteurellales</taxon>
        <taxon>Pasteurellaceae</taxon>
        <taxon>Ursidibacter</taxon>
    </lineage>
</organism>
<evidence type="ECO:0000313" key="10">
    <source>
        <dbReference type="EMBL" id="MBV6547416.1"/>
    </source>
</evidence>
<comment type="subcellular location">
    <subcellularLocation>
        <location evidence="8">Cell membrane</location>
        <topology evidence="8">Peripheral membrane protein</topology>
    </subcellularLocation>
    <subcellularLocation>
        <location evidence="1">Membrane</location>
    </subcellularLocation>
</comment>
<dbReference type="RefSeq" id="WP_157402515.1">
    <property type="nucleotide sequence ID" value="NZ_JABULY010000009.1"/>
</dbReference>
<comment type="function">
    <text evidence="8">F(1)F(0) ATP synthase produces ATP from ADP in the presence of a proton or sodium gradient. F-type ATPases consist of two structural domains, F(1) containing the extramembraneous catalytic core and F(0) containing the membrane proton channel, linked together by a central stalk and a peripheral stalk. During catalysis, ATP synthesis in the catalytic domain of F(1) is coupled via a rotary mechanism of the central stalk subunits to proton translocation.</text>
</comment>
<evidence type="ECO:0000313" key="11">
    <source>
        <dbReference type="Proteomes" id="UP000732858"/>
    </source>
</evidence>
<dbReference type="SUPFAM" id="SSF47928">
    <property type="entry name" value="N-terminal domain of the delta subunit of the F1F0-ATP synthase"/>
    <property type="match status" value="1"/>
</dbReference>
<dbReference type="NCBIfam" id="TIGR01145">
    <property type="entry name" value="ATP_synt_delta"/>
    <property type="match status" value="1"/>
</dbReference>
<dbReference type="HAMAP" id="MF_01416">
    <property type="entry name" value="ATP_synth_delta_bact"/>
    <property type="match status" value="1"/>
</dbReference>
<gene>
    <name evidence="8 10" type="primary">atpH</name>
    <name evidence="9" type="ORF">HT657_09345</name>
    <name evidence="10" type="ORF">HT672_09060</name>
</gene>
<evidence type="ECO:0000313" key="9">
    <source>
        <dbReference type="EMBL" id="MBV6532318.1"/>
    </source>
</evidence>
<dbReference type="Proteomes" id="UP000732858">
    <property type="component" value="Unassembled WGS sequence"/>
</dbReference>
<keyword evidence="4 8" id="KW-0406">Ion transport</keyword>
<dbReference type="NCBIfam" id="NF004402">
    <property type="entry name" value="PRK05758.2-2"/>
    <property type="match status" value="1"/>
</dbReference>
<evidence type="ECO:0000256" key="4">
    <source>
        <dbReference type="ARBA" id="ARBA00023065"/>
    </source>
</evidence>
<evidence type="ECO:0000256" key="3">
    <source>
        <dbReference type="ARBA" id="ARBA00022781"/>
    </source>
</evidence>
<dbReference type="AlphaFoldDB" id="A0A949T5J4"/>
<dbReference type="OrthoDB" id="9816221at2"/>
<evidence type="ECO:0000256" key="7">
    <source>
        <dbReference type="ARBA" id="ARBA00023310"/>
    </source>
</evidence>
<comment type="similarity">
    <text evidence="8">Belongs to the ATPase delta chain family.</text>
</comment>
<dbReference type="Proteomes" id="UP001196379">
    <property type="component" value="Unassembled WGS sequence"/>
</dbReference>
<dbReference type="EMBL" id="JABUMC010000024">
    <property type="protein sequence ID" value="MBV6547416.1"/>
    <property type="molecule type" value="Genomic_DNA"/>
</dbReference>
<comment type="caution">
    <text evidence="10">The sequence shown here is derived from an EMBL/GenBank/DDBJ whole genome shotgun (WGS) entry which is preliminary data.</text>
</comment>
<dbReference type="InterPro" id="IPR026015">
    <property type="entry name" value="ATP_synth_OSCP/delta_N_sf"/>
</dbReference>
<dbReference type="GO" id="GO:0005886">
    <property type="term" value="C:plasma membrane"/>
    <property type="evidence" value="ECO:0007669"/>
    <property type="project" value="UniProtKB-SubCell"/>
</dbReference>
<dbReference type="GO" id="GO:0046933">
    <property type="term" value="F:proton-transporting ATP synthase activity, rotational mechanism"/>
    <property type="evidence" value="ECO:0007669"/>
    <property type="project" value="UniProtKB-UniRule"/>
</dbReference>
<evidence type="ECO:0000256" key="5">
    <source>
        <dbReference type="ARBA" id="ARBA00023136"/>
    </source>
</evidence>
<proteinExistence type="inferred from homology"/>
<dbReference type="PRINTS" id="PR00125">
    <property type="entry name" value="ATPASEDELTA"/>
</dbReference>
<comment type="function">
    <text evidence="8">This protein is part of the stalk that links CF(0) to CF(1). It either transmits conformational changes from CF(0) to CF(1) or is implicated in proton conduction.</text>
</comment>
<evidence type="ECO:0000256" key="1">
    <source>
        <dbReference type="ARBA" id="ARBA00004370"/>
    </source>
</evidence>
<keyword evidence="8" id="KW-1003">Cell membrane</keyword>
<dbReference type="PANTHER" id="PTHR11910">
    <property type="entry name" value="ATP SYNTHASE DELTA CHAIN"/>
    <property type="match status" value="1"/>
</dbReference>
<dbReference type="GO" id="GO:0045259">
    <property type="term" value="C:proton-transporting ATP synthase complex"/>
    <property type="evidence" value="ECO:0007669"/>
    <property type="project" value="UniProtKB-KW"/>
</dbReference>
<keyword evidence="7 8" id="KW-0066">ATP synthesis</keyword>
<accession>A0A949T5J4</accession>
<dbReference type="Pfam" id="PF00213">
    <property type="entry name" value="OSCP"/>
    <property type="match status" value="1"/>
</dbReference>
<dbReference type="NCBIfam" id="NF004404">
    <property type="entry name" value="PRK05758.2-5"/>
    <property type="match status" value="1"/>
</dbReference>
<keyword evidence="2 8" id="KW-0813">Transport</keyword>
<keyword evidence="6 8" id="KW-0139">CF(1)</keyword>